<dbReference type="SUPFAM" id="SSF55785">
    <property type="entry name" value="PYP-like sensor domain (PAS domain)"/>
    <property type="match status" value="1"/>
</dbReference>
<evidence type="ECO:0000259" key="18">
    <source>
        <dbReference type="PROSITE" id="PS50113"/>
    </source>
</evidence>
<keyword evidence="20" id="KW-1185">Reference proteome</keyword>
<dbReference type="CDD" id="cd00130">
    <property type="entry name" value="PAS"/>
    <property type="match status" value="1"/>
</dbReference>
<keyword evidence="12 19" id="KW-0418">Kinase</keyword>
<keyword evidence="7" id="KW-0285">Flavoprotein</keyword>
<evidence type="ECO:0000313" key="20">
    <source>
        <dbReference type="Proteomes" id="UP000246058"/>
    </source>
</evidence>
<dbReference type="OrthoDB" id="9760752at2"/>
<evidence type="ECO:0000256" key="14">
    <source>
        <dbReference type="ARBA" id="ARBA00022991"/>
    </source>
</evidence>
<keyword evidence="11" id="KW-0547">Nucleotide-binding</keyword>
<dbReference type="Gene3D" id="3.30.565.10">
    <property type="entry name" value="Histidine kinase-like ATPase, C-terminal domain"/>
    <property type="match status" value="1"/>
</dbReference>
<keyword evidence="8" id="KW-0288">FMN</keyword>
<keyword evidence="5" id="KW-0597">Phosphoprotein</keyword>
<dbReference type="InterPro" id="IPR000700">
    <property type="entry name" value="PAS-assoc_C"/>
</dbReference>
<dbReference type="SUPFAM" id="SSF55874">
    <property type="entry name" value="ATPase domain of HSP90 chaperone/DNA topoisomerase II/histidine kinase"/>
    <property type="match status" value="1"/>
</dbReference>
<evidence type="ECO:0000256" key="6">
    <source>
        <dbReference type="ARBA" id="ARBA00022606"/>
    </source>
</evidence>
<dbReference type="EMBL" id="CP029551">
    <property type="protein sequence ID" value="AWN34476.1"/>
    <property type="molecule type" value="Genomic_DNA"/>
</dbReference>
<dbReference type="Pfam" id="PF08447">
    <property type="entry name" value="PAS_3"/>
    <property type="match status" value="1"/>
</dbReference>
<dbReference type="GO" id="GO:0005524">
    <property type="term" value="F:ATP binding"/>
    <property type="evidence" value="ECO:0007669"/>
    <property type="project" value="UniProtKB-KW"/>
</dbReference>
<dbReference type="PROSITE" id="PS50113">
    <property type="entry name" value="PAC"/>
    <property type="match status" value="1"/>
</dbReference>
<feature type="domain" description="PAC" evidence="18">
    <location>
        <begin position="99"/>
        <end position="152"/>
    </location>
</feature>
<dbReference type="InterPro" id="IPR035965">
    <property type="entry name" value="PAS-like_dom_sf"/>
</dbReference>
<evidence type="ECO:0000256" key="13">
    <source>
        <dbReference type="ARBA" id="ARBA00022840"/>
    </source>
</evidence>
<dbReference type="Proteomes" id="UP000246058">
    <property type="component" value="Chromosome"/>
</dbReference>
<evidence type="ECO:0000256" key="8">
    <source>
        <dbReference type="ARBA" id="ARBA00022643"/>
    </source>
</evidence>
<evidence type="ECO:0000256" key="4">
    <source>
        <dbReference type="ARBA" id="ARBA00022543"/>
    </source>
</evidence>
<evidence type="ECO:0000256" key="9">
    <source>
        <dbReference type="ARBA" id="ARBA00022679"/>
    </source>
</evidence>
<dbReference type="PANTHER" id="PTHR41523">
    <property type="entry name" value="TWO-COMPONENT SYSTEM SENSOR PROTEIN"/>
    <property type="match status" value="1"/>
</dbReference>
<dbReference type="SMART" id="SM00911">
    <property type="entry name" value="HWE_HK"/>
    <property type="match status" value="1"/>
</dbReference>
<evidence type="ECO:0000256" key="16">
    <source>
        <dbReference type="ARBA" id="ARBA00023170"/>
    </source>
</evidence>
<keyword evidence="10" id="KW-0677">Repeat</keyword>
<keyword evidence="14" id="KW-0157">Chromophore</keyword>
<evidence type="ECO:0000256" key="11">
    <source>
        <dbReference type="ARBA" id="ARBA00022741"/>
    </source>
</evidence>
<sequence>MNDRMEQEAKGETRAEPAPAPSAAAPRDDGFRLLIETIPQLVWRARGRGDWVWSSQQWQGFTGQDAAGALDRGWLAAVHPDDRDRTEAAWARAETEGRLEVEHRIFQAATGEYRWFETRALPARDAEGRVREWFGTATDIHDLKTLQAQQAHLLSELQHRVRNTLATVRAIARRSAETSESVEDYAMHLEGRLGAVSRIQSAIIRNPIDDLSLSMLVADELVAYHAREGEDFTIDGPLVLVPARAAERLALALHELATNAVKFGALAQESGTIAISWTTEERKGHPVLVLDWTESGLVLAGPETRRYGFGMDVLERMLPHDLRAQVVVAFRPDGLSCRIVLPLGAGTGAAAVRPQV</sequence>
<evidence type="ECO:0000256" key="7">
    <source>
        <dbReference type="ARBA" id="ARBA00022630"/>
    </source>
</evidence>
<dbReference type="InterPro" id="IPR001610">
    <property type="entry name" value="PAC"/>
</dbReference>
<dbReference type="AlphaFoldDB" id="A0A2U8VM64"/>
<evidence type="ECO:0000256" key="12">
    <source>
        <dbReference type="ARBA" id="ARBA00022777"/>
    </source>
</evidence>
<organism evidence="19 20">
    <name type="scientific">Methylobacterium radiodurans</name>
    <dbReference type="NCBI Taxonomy" id="2202828"/>
    <lineage>
        <taxon>Bacteria</taxon>
        <taxon>Pseudomonadati</taxon>
        <taxon>Pseudomonadota</taxon>
        <taxon>Alphaproteobacteria</taxon>
        <taxon>Hyphomicrobiales</taxon>
        <taxon>Methylobacteriaceae</taxon>
        <taxon>Methylobacterium</taxon>
    </lineage>
</organism>
<name>A0A2U8VM64_9HYPH</name>
<dbReference type="FunFam" id="3.30.450.20:FF:000099">
    <property type="entry name" value="Sensory box sensor histidine kinase"/>
    <property type="match status" value="1"/>
</dbReference>
<dbReference type="KEGG" id="meti:DK427_00880"/>
<evidence type="ECO:0000256" key="1">
    <source>
        <dbReference type="ARBA" id="ARBA00000085"/>
    </source>
</evidence>
<dbReference type="EC" id="2.7.13.3" evidence="2"/>
<evidence type="ECO:0000256" key="17">
    <source>
        <dbReference type="SAM" id="MobiDB-lite"/>
    </source>
</evidence>
<keyword evidence="15" id="KW-0843">Virulence</keyword>
<comment type="catalytic activity">
    <reaction evidence="1">
        <text>ATP + protein L-histidine = ADP + protein N-phospho-L-histidine.</text>
        <dbReference type="EC" id="2.7.13.3"/>
    </reaction>
</comment>
<dbReference type="InterPro" id="IPR036890">
    <property type="entry name" value="HATPase_C_sf"/>
</dbReference>
<gene>
    <name evidence="19" type="ORF">DK427_00880</name>
</gene>
<dbReference type="SMART" id="SM00086">
    <property type="entry name" value="PAC"/>
    <property type="match status" value="1"/>
</dbReference>
<dbReference type="NCBIfam" id="TIGR00229">
    <property type="entry name" value="sensory_box"/>
    <property type="match status" value="1"/>
</dbReference>
<evidence type="ECO:0000313" key="19">
    <source>
        <dbReference type="EMBL" id="AWN34476.1"/>
    </source>
</evidence>
<reference evidence="19 20" key="1">
    <citation type="submission" date="2018-05" db="EMBL/GenBank/DDBJ databases">
        <title>Complete Genome Sequence of Methylobacterium sp. 17Sr1-43.</title>
        <authorList>
            <person name="Srinivasan S."/>
        </authorList>
    </citation>
    <scope>NUCLEOTIDE SEQUENCE [LARGE SCALE GENOMIC DNA]</scope>
    <source>
        <strain evidence="19 20">17Sr1-43</strain>
    </source>
</reference>
<keyword evidence="4" id="KW-0600">Photoreceptor protein</keyword>
<evidence type="ECO:0000256" key="3">
    <source>
        <dbReference type="ARBA" id="ARBA00021740"/>
    </source>
</evidence>
<protein>
    <recommendedName>
        <fullName evidence="3">Blue-light-activated histidine kinase</fullName>
        <ecNumber evidence="2">2.7.13.3</ecNumber>
    </recommendedName>
</protein>
<evidence type="ECO:0000256" key="15">
    <source>
        <dbReference type="ARBA" id="ARBA00023026"/>
    </source>
</evidence>
<evidence type="ECO:0000256" key="5">
    <source>
        <dbReference type="ARBA" id="ARBA00022553"/>
    </source>
</evidence>
<dbReference type="GO" id="GO:0004673">
    <property type="term" value="F:protein histidine kinase activity"/>
    <property type="evidence" value="ECO:0007669"/>
    <property type="project" value="UniProtKB-EC"/>
</dbReference>
<dbReference type="InterPro" id="IPR013655">
    <property type="entry name" value="PAS_fold_3"/>
</dbReference>
<evidence type="ECO:0000256" key="10">
    <source>
        <dbReference type="ARBA" id="ARBA00022737"/>
    </source>
</evidence>
<keyword evidence="13" id="KW-0067">ATP-binding</keyword>
<dbReference type="PANTHER" id="PTHR41523:SF8">
    <property type="entry name" value="ETHYLENE RESPONSE SENSOR PROTEIN"/>
    <property type="match status" value="1"/>
</dbReference>
<dbReference type="InterPro" id="IPR000014">
    <property type="entry name" value="PAS"/>
</dbReference>
<keyword evidence="6" id="KW-0716">Sensory transduction</keyword>
<feature type="compositionally biased region" description="Basic and acidic residues" evidence="17">
    <location>
        <begin position="1"/>
        <end position="15"/>
    </location>
</feature>
<dbReference type="Pfam" id="PF07536">
    <property type="entry name" value="HWE_HK"/>
    <property type="match status" value="1"/>
</dbReference>
<feature type="region of interest" description="Disordered" evidence="17">
    <location>
        <begin position="1"/>
        <end position="28"/>
    </location>
</feature>
<keyword evidence="9" id="KW-0808">Transferase</keyword>
<dbReference type="Gene3D" id="3.30.450.20">
    <property type="entry name" value="PAS domain"/>
    <property type="match status" value="1"/>
</dbReference>
<keyword evidence="16" id="KW-0675">Receptor</keyword>
<accession>A0A2U8VM64</accession>
<dbReference type="GO" id="GO:0009881">
    <property type="term" value="F:photoreceptor activity"/>
    <property type="evidence" value="ECO:0007669"/>
    <property type="project" value="UniProtKB-KW"/>
</dbReference>
<proteinExistence type="predicted"/>
<dbReference type="InterPro" id="IPR011102">
    <property type="entry name" value="Sig_transdc_His_kinase_HWE"/>
</dbReference>
<evidence type="ECO:0000256" key="2">
    <source>
        <dbReference type="ARBA" id="ARBA00012438"/>
    </source>
</evidence>
<dbReference type="RefSeq" id="WP_109949617.1">
    <property type="nucleotide sequence ID" value="NZ_CP029551.1"/>
</dbReference>